<reference evidence="6" key="1">
    <citation type="submission" date="2016-11" db="UniProtKB">
        <authorList>
            <consortium name="WormBaseParasite"/>
        </authorList>
    </citation>
    <scope>IDENTIFICATION</scope>
</reference>
<evidence type="ECO:0000256" key="2">
    <source>
        <dbReference type="SAM" id="SignalP"/>
    </source>
</evidence>
<dbReference type="OrthoDB" id="5854128at2759"/>
<dbReference type="EMBL" id="CAJFDI010000003">
    <property type="protein sequence ID" value="CAD5222136.1"/>
    <property type="molecule type" value="Genomic_DNA"/>
</dbReference>
<keyword evidence="1" id="KW-0812">Transmembrane</keyword>
<dbReference type="EMBL" id="CAJFCV020000003">
    <property type="protein sequence ID" value="CAG9109208.1"/>
    <property type="molecule type" value="Genomic_DNA"/>
</dbReference>
<evidence type="ECO:0000313" key="5">
    <source>
        <dbReference type="Proteomes" id="UP000659654"/>
    </source>
</evidence>
<dbReference type="InterPro" id="IPR022559">
    <property type="entry name" value="SUP-1-like"/>
</dbReference>
<evidence type="ECO:0000313" key="6">
    <source>
        <dbReference type="WBParaSite" id="BXY_0627400.1"/>
    </source>
</evidence>
<evidence type="ECO:0000313" key="4">
    <source>
        <dbReference type="Proteomes" id="UP000095284"/>
    </source>
</evidence>
<keyword evidence="1" id="KW-1133">Transmembrane helix</keyword>
<name>A0A1I7RZV2_BURXY</name>
<feature type="chain" id="PRO_5035359576" evidence="2">
    <location>
        <begin position="18"/>
        <end position="343"/>
    </location>
</feature>
<dbReference type="Proteomes" id="UP000659654">
    <property type="component" value="Unassembled WGS sequence"/>
</dbReference>
<protein>
    <submittedName>
        <fullName evidence="3">(pine wood nematode) hypothetical protein</fullName>
    </submittedName>
</protein>
<feature type="transmembrane region" description="Helical" evidence="1">
    <location>
        <begin position="310"/>
        <end position="339"/>
    </location>
</feature>
<keyword evidence="5" id="KW-1185">Reference proteome</keyword>
<sequence length="343" mass="38190">MISTTLIVALLLHVAEGVHQCPMYGIGGLGYPYSGTYCGSESIFHYYTCCEHNFYECCFNLEPWVMYVNSDLYPYGPLTSADYLSQWMAPCTTSPCNQQSTGLVPSDSYTDNCGNVNCDANCNNDCCCCDDGIDYCNMDAGGYGVMGSSYLPNSPGLLMYPHYNQPFSTLNNYGIPYSPHLYGMFPYAGYPQILPPFSSYAGLRYPHMQRNLFSPVVPPARPPPNPIPISPVQPPVSPPVPSPVLSQNQQYFSPQYYDLYRQYIQAIHGQQVRHLKKIERCKRKCKGKPVHGADLQTQMDPNDESTSKCIIYFSVALVILLVVGILVCLGCCGFCIWTVRPSD</sequence>
<dbReference type="Proteomes" id="UP000095284">
    <property type="component" value="Unplaced"/>
</dbReference>
<feature type="signal peptide" evidence="2">
    <location>
        <begin position="1"/>
        <end position="17"/>
    </location>
</feature>
<evidence type="ECO:0000313" key="3">
    <source>
        <dbReference type="EMBL" id="CAD5222136.1"/>
    </source>
</evidence>
<dbReference type="AlphaFoldDB" id="A0A1I7RZV2"/>
<keyword evidence="2" id="KW-0732">Signal</keyword>
<dbReference type="Pfam" id="PF10853">
    <property type="entry name" value="DUF2650"/>
    <property type="match status" value="1"/>
</dbReference>
<keyword evidence="1" id="KW-0472">Membrane</keyword>
<proteinExistence type="predicted"/>
<accession>A0A1I7RZV2</accession>
<reference evidence="3" key="2">
    <citation type="submission" date="2020-09" db="EMBL/GenBank/DDBJ databases">
        <authorList>
            <person name="Kikuchi T."/>
        </authorList>
    </citation>
    <scope>NUCLEOTIDE SEQUENCE</scope>
    <source>
        <strain evidence="3">Ka4C1</strain>
    </source>
</reference>
<dbReference type="WBParaSite" id="BXY_0627400.1">
    <property type="protein sequence ID" value="BXY_0627400.1"/>
    <property type="gene ID" value="BXY_0627400"/>
</dbReference>
<evidence type="ECO:0000256" key="1">
    <source>
        <dbReference type="SAM" id="Phobius"/>
    </source>
</evidence>
<dbReference type="Proteomes" id="UP000582659">
    <property type="component" value="Unassembled WGS sequence"/>
</dbReference>
<gene>
    <name evidence="3" type="ORF">BXYJ_LOCUS7104</name>
</gene>
<dbReference type="SMR" id="A0A1I7RZV2"/>
<organism evidence="4 6">
    <name type="scientific">Bursaphelenchus xylophilus</name>
    <name type="common">Pinewood nematode worm</name>
    <name type="synonym">Aphelenchoides xylophilus</name>
    <dbReference type="NCBI Taxonomy" id="6326"/>
    <lineage>
        <taxon>Eukaryota</taxon>
        <taxon>Metazoa</taxon>
        <taxon>Ecdysozoa</taxon>
        <taxon>Nematoda</taxon>
        <taxon>Chromadorea</taxon>
        <taxon>Rhabditida</taxon>
        <taxon>Tylenchina</taxon>
        <taxon>Tylenchomorpha</taxon>
        <taxon>Aphelenchoidea</taxon>
        <taxon>Aphelenchoididae</taxon>
        <taxon>Bursaphelenchus</taxon>
    </lineage>
</organism>